<dbReference type="EMBL" id="JAUEPS010000064">
    <property type="protein sequence ID" value="KAK0442536.1"/>
    <property type="molecule type" value="Genomic_DNA"/>
</dbReference>
<evidence type="ECO:0000313" key="2">
    <source>
        <dbReference type="Proteomes" id="UP001175211"/>
    </source>
</evidence>
<protein>
    <submittedName>
        <fullName evidence="1">Uncharacterized protein</fullName>
    </submittedName>
</protein>
<name>A0AA39JGU7_ARMTA</name>
<gene>
    <name evidence="1" type="ORF">EV420DRAFT_1649699</name>
</gene>
<evidence type="ECO:0000313" key="1">
    <source>
        <dbReference type="EMBL" id="KAK0442536.1"/>
    </source>
</evidence>
<keyword evidence="2" id="KW-1185">Reference proteome</keyword>
<sequence length="460" mass="51709">MTRQCVLFLKQHVSRETRWRQGEDLPYHPVYRLSVLRTSNICCSLTAIGNWNTTSPVRIPGKRFYYICKGSQRMKRRPRTTRKSRPIRTARNPHRLAIRIKAQTFPNAASKGFSTASERELITTFFNCLPGFTFNLADKELGEIAVHRILHKVQNSRFSSILTVILDLITGGRDRQQHRQRILRSPRLEFLCPLVPESISFHSFSVYPRVSIITEAVVIKKESKRLLTDHSQSVESSTVSWKLNWTEKTEHDQLNQCVRFINSSTDVPSDGFITPIAVSPGIPSGYTEISLLARSTGLLALTAPLSEVDIEASSLKRCLQALGNEVKDTESSRQCPKENTISSVIGTMAESIRWQYDGIINIILVLETALADSRTKPSSIHLSPELRFYLSKHKGSSNPLQRLSFGIHRYTCLLLLNKFQSNSIFNSCNGKKPASNAISEGDRSGDLCVKGGEALGFQDS</sequence>
<dbReference type="Proteomes" id="UP001175211">
    <property type="component" value="Unassembled WGS sequence"/>
</dbReference>
<reference evidence="1" key="1">
    <citation type="submission" date="2023-06" db="EMBL/GenBank/DDBJ databases">
        <authorList>
            <consortium name="Lawrence Berkeley National Laboratory"/>
            <person name="Ahrendt S."/>
            <person name="Sahu N."/>
            <person name="Indic B."/>
            <person name="Wong-Bajracharya J."/>
            <person name="Merenyi Z."/>
            <person name="Ke H.-M."/>
            <person name="Monk M."/>
            <person name="Kocsube S."/>
            <person name="Drula E."/>
            <person name="Lipzen A."/>
            <person name="Balint B."/>
            <person name="Henrissat B."/>
            <person name="Andreopoulos B."/>
            <person name="Martin F.M."/>
            <person name="Harder C.B."/>
            <person name="Rigling D."/>
            <person name="Ford K.L."/>
            <person name="Foster G.D."/>
            <person name="Pangilinan J."/>
            <person name="Papanicolaou A."/>
            <person name="Barry K."/>
            <person name="LaButti K."/>
            <person name="Viragh M."/>
            <person name="Koriabine M."/>
            <person name="Yan M."/>
            <person name="Riley R."/>
            <person name="Champramary S."/>
            <person name="Plett K.L."/>
            <person name="Tsai I.J."/>
            <person name="Slot J."/>
            <person name="Sipos G."/>
            <person name="Plett J."/>
            <person name="Nagy L.G."/>
            <person name="Grigoriev I.V."/>
        </authorList>
    </citation>
    <scope>NUCLEOTIDE SEQUENCE</scope>
    <source>
        <strain evidence="1">CCBAS 213</strain>
    </source>
</reference>
<dbReference type="RefSeq" id="XP_060324354.1">
    <property type="nucleotide sequence ID" value="XM_060478347.1"/>
</dbReference>
<organism evidence="1 2">
    <name type="scientific">Armillaria tabescens</name>
    <name type="common">Ringless honey mushroom</name>
    <name type="synonym">Agaricus tabescens</name>
    <dbReference type="NCBI Taxonomy" id="1929756"/>
    <lineage>
        <taxon>Eukaryota</taxon>
        <taxon>Fungi</taxon>
        <taxon>Dikarya</taxon>
        <taxon>Basidiomycota</taxon>
        <taxon>Agaricomycotina</taxon>
        <taxon>Agaricomycetes</taxon>
        <taxon>Agaricomycetidae</taxon>
        <taxon>Agaricales</taxon>
        <taxon>Marasmiineae</taxon>
        <taxon>Physalacriaceae</taxon>
        <taxon>Desarmillaria</taxon>
    </lineage>
</organism>
<comment type="caution">
    <text evidence="1">The sequence shown here is derived from an EMBL/GenBank/DDBJ whole genome shotgun (WGS) entry which is preliminary data.</text>
</comment>
<proteinExistence type="predicted"/>
<accession>A0AA39JGU7</accession>
<dbReference type="GeneID" id="85361895"/>
<dbReference type="AlphaFoldDB" id="A0AA39JGU7"/>